<evidence type="ECO:0000313" key="3">
    <source>
        <dbReference type="Proteomes" id="UP001596483"/>
    </source>
</evidence>
<gene>
    <name evidence="2" type="ORF">ACFQQH_15675</name>
</gene>
<evidence type="ECO:0008006" key="4">
    <source>
        <dbReference type="Google" id="ProtNLM"/>
    </source>
</evidence>
<dbReference type="RefSeq" id="WP_157293411.1">
    <property type="nucleotide sequence ID" value="NZ_JBHTCT010000038.1"/>
</dbReference>
<comment type="caution">
    <text evidence="2">The sequence shown here is derived from an EMBL/GenBank/DDBJ whole genome shotgun (WGS) entry which is preliminary data.</text>
</comment>
<organism evidence="2 3">
    <name type="scientific">Bhargavaea changchunensis</name>
    <dbReference type="NCBI Taxonomy" id="2134037"/>
    <lineage>
        <taxon>Bacteria</taxon>
        <taxon>Bacillati</taxon>
        <taxon>Bacillota</taxon>
        <taxon>Bacilli</taxon>
        <taxon>Bacillales</taxon>
        <taxon>Caryophanaceae</taxon>
        <taxon>Bhargavaea</taxon>
    </lineage>
</organism>
<accession>A0ABW2NGT2</accession>
<evidence type="ECO:0000256" key="1">
    <source>
        <dbReference type="SAM" id="MobiDB-lite"/>
    </source>
</evidence>
<proteinExistence type="predicted"/>
<keyword evidence="3" id="KW-1185">Reference proteome</keyword>
<feature type="region of interest" description="Disordered" evidence="1">
    <location>
        <begin position="124"/>
        <end position="186"/>
    </location>
</feature>
<dbReference type="EMBL" id="JBHTCT010000038">
    <property type="protein sequence ID" value="MFC7366569.1"/>
    <property type="molecule type" value="Genomic_DNA"/>
</dbReference>
<evidence type="ECO:0000313" key="2">
    <source>
        <dbReference type="EMBL" id="MFC7366569.1"/>
    </source>
</evidence>
<sequence>MAGSKFGKLVLVGALTGAVISMFDKTTRSEMSRRAKGLSEDAKYYMKNPDVLRWKIQDKSDKLKALYEQFDSDKQYIQSKASELKQLTPTVKTLVEDTKTAFVDSKDAVMEAKDDYKQMATEAFKGNHPGTDETFVPEEAYSEGQVDGGATGKSSSGGNASKGTFVPEEAYREGQVAGEARDTMKN</sequence>
<reference evidence="3" key="1">
    <citation type="journal article" date="2019" name="Int. J. Syst. Evol. Microbiol.">
        <title>The Global Catalogue of Microorganisms (GCM) 10K type strain sequencing project: providing services to taxonomists for standard genome sequencing and annotation.</title>
        <authorList>
            <consortium name="The Broad Institute Genomics Platform"/>
            <consortium name="The Broad Institute Genome Sequencing Center for Infectious Disease"/>
            <person name="Wu L."/>
            <person name="Ma J."/>
        </authorList>
    </citation>
    <scope>NUCLEOTIDE SEQUENCE [LARGE SCALE GENOMIC DNA]</scope>
    <source>
        <strain evidence="3">JCM 4738</strain>
    </source>
</reference>
<protein>
    <recommendedName>
        <fullName evidence="4">Gas vesicle protein</fullName>
    </recommendedName>
</protein>
<dbReference type="Proteomes" id="UP001596483">
    <property type="component" value="Unassembled WGS sequence"/>
</dbReference>
<name>A0ABW2NGT2_9BACL</name>
<feature type="compositionally biased region" description="Low complexity" evidence="1">
    <location>
        <begin position="152"/>
        <end position="164"/>
    </location>
</feature>